<dbReference type="EMBL" id="AERO01000156">
    <property type="protein sequence ID" value="EFW58718.1"/>
    <property type="molecule type" value="Genomic_DNA"/>
</dbReference>
<evidence type="ECO:0000313" key="1">
    <source>
        <dbReference type="EMBL" id="EFW58718.1"/>
    </source>
</evidence>
<dbReference type="Pfam" id="PF16168">
    <property type="entry name" value="AIDA"/>
    <property type="match status" value="1"/>
</dbReference>
<organism evidence="1 2">
    <name type="scientific">Shigella flexneri CDC 796-83</name>
    <dbReference type="NCBI Taxonomy" id="945360"/>
    <lineage>
        <taxon>Bacteria</taxon>
        <taxon>Pseudomonadati</taxon>
        <taxon>Pseudomonadota</taxon>
        <taxon>Gammaproteobacteria</taxon>
        <taxon>Enterobacterales</taxon>
        <taxon>Enterobacteriaceae</taxon>
        <taxon>Shigella</taxon>
    </lineage>
</organism>
<reference evidence="1 2" key="1">
    <citation type="submission" date="2011-01" db="EMBL/GenBank/DDBJ databases">
        <title>Shigella flexneri CDC 796-83 whole genome shotgun sequencing project.</title>
        <authorList>
            <person name="Mane S.P."/>
            <person name="Sobral B.W."/>
            <person name="Cebula T."/>
            <person name="Chertkov O."/>
            <person name="Munk A.C."/>
            <person name="Tapia R."/>
            <person name="Green L."/>
            <person name="Rogers Y."/>
            <person name="Detter J.C."/>
            <person name="Bruce D."/>
            <person name="Brettin T.S."/>
        </authorList>
    </citation>
    <scope>NUCLEOTIDE SEQUENCE [LARGE SCALE GENOMIC DNA]</scope>
    <source>
        <strain evidence="1 2">CDC 796-83</strain>
    </source>
</reference>
<evidence type="ECO:0000313" key="2">
    <source>
        <dbReference type="Proteomes" id="UP000003302"/>
    </source>
</evidence>
<dbReference type="InterPro" id="IPR030930">
    <property type="entry name" value="AIDA"/>
</dbReference>
<proteinExistence type="predicted"/>
<accession>A0A6N3QLC9</accession>
<dbReference type="AlphaFoldDB" id="A0A6N3QLC9"/>
<comment type="caution">
    <text evidence="1">The sequence shown here is derived from an EMBL/GenBank/DDBJ whole genome shotgun (WGS) entry which is preliminary data.</text>
</comment>
<gene>
    <name evidence="1" type="ORF">SGF_03933</name>
</gene>
<name>A0A6N3QLC9_SHIFL</name>
<sequence>MPTRAQGLISKDTTSSLTSLLPGGEANYVVLENTGELTVVAKTSAKNTTVDA</sequence>
<protein>
    <submittedName>
        <fullName evidence="1">Adhesin-like autotransporter</fullName>
    </submittedName>
</protein>
<dbReference type="Proteomes" id="UP000003302">
    <property type="component" value="Unassembled WGS sequence"/>
</dbReference>